<dbReference type="CDD" id="cd00885">
    <property type="entry name" value="cinA"/>
    <property type="match status" value="1"/>
</dbReference>
<dbReference type="Pfam" id="PF00994">
    <property type="entry name" value="MoCF_biosynth"/>
    <property type="match status" value="1"/>
</dbReference>
<dbReference type="SUPFAM" id="SSF53218">
    <property type="entry name" value="Molybdenum cofactor biosynthesis proteins"/>
    <property type="match status" value="1"/>
</dbReference>
<name>U3TFG0_9CREN</name>
<feature type="domain" description="MoaB/Mog" evidence="2">
    <location>
        <begin position="8"/>
        <end position="174"/>
    </location>
</feature>
<dbReference type="GeneID" id="17110517"/>
<evidence type="ECO:0000256" key="1">
    <source>
        <dbReference type="HAMAP-Rule" id="MF_00226"/>
    </source>
</evidence>
<protein>
    <recommendedName>
        <fullName evidence="1">Protein ACAM_1244</fullName>
    </recommendedName>
</protein>
<dbReference type="eggNOG" id="arCOG00215">
    <property type="taxonomic scope" value="Archaea"/>
</dbReference>
<dbReference type="NCBIfam" id="NF002291">
    <property type="entry name" value="PRK01215.1"/>
    <property type="match status" value="1"/>
</dbReference>
<proteinExistence type="inferred from homology"/>
<dbReference type="STRING" id="1198449.ACAM_1244"/>
<dbReference type="InterPro" id="IPR023055">
    <property type="entry name" value="CinA_Arc"/>
</dbReference>
<dbReference type="RefSeq" id="WP_022541983.1">
    <property type="nucleotide sequence ID" value="NC_022521.1"/>
</dbReference>
<organism evidence="3 4">
    <name type="scientific">Aeropyrum camini SY1 = JCM 12091</name>
    <dbReference type="NCBI Taxonomy" id="1198449"/>
    <lineage>
        <taxon>Archaea</taxon>
        <taxon>Thermoproteota</taxon>
        <taxon>Thermoprotei</taxon>
        <taxon>Desulfurococcales</taxon>
        <taxon>Desulfurococcaceae</taxon>
        <taxon>Aeropyrum</taxon>
    </lineage>
</organism>
<accession>U3TFG0</accession>
<dbReference type="EMBL" id="AP012489">
    <property type="protein sequence ID" value="BAN90713.1"/>
    <property type="molecule type" value="Genomic_DNA"/>
</dbReference>
<dbReference type="PATRIC" id="fig|1198449.6.peg.1258"/>
<sequence length="268" mass="28862">MGEYPRAWIVSVGNELLIGRTVNTNAAWLGSRLTLLGFDVERVVTVPDRVEDIAEEVERALGRARVVITTGGLGPTYDDVTLEGVARALGRGLKLHPRALEMVRSFYSRRGLGLTEDRVKMAMLPEGAEPLDNPVGAAPGAVVEARGTLVASLPGVPREMEAMFDRSLRPLLEGIAPPGAVVECGLTVRGVPESSLAPYIKRASRVSRMVYVKSHPQGSELGEPVVRVRVLARGATEEEARAEALRALEHVRRGVEELGGIISEEDSC</sequence>
<keyword evidence="4" id="KW-1185">Reference proteome</keyword>
<dbReference type="OrthoDB" id="372037at2157"/>
<reference evidence="3 4" key="1">
    <citation type="journal article" date="2013" name="Appl. Environ. Microbiol.">
        <title>Variation of the Virus-Related Elements within Syntenic Genomes of the Hyperthermophilic Archaeon Aeropyrum.</title>
        <authorList>
            <person name="Daifuku T."/>
            <person name="Yoshida T."/>
            <person name="Kitamura T."/>
            <person name="Kawaichi S."/>
            <person name="Inoue T."/>
            <person name="Nomura K."/>
            <person name="Yoshida Y."/>
            <person name="Kuno S."/>
            <person name="Sako Y."/>
        </authorList>
    </citation>
    <scope>NUCLEOTIDE SEQUENCE [LARGE SCALE GENOMIC DNA]</scope>
    <source>
        <strain evidence="3 4">SY1</strain>
    </source>
</reference>
<dbReference type="Gene3D" id="3.40.980.10">
    <property type="entry name" value="MoaB/Mog-like domain"/>
    <property type="match status" value="1"/>
</dbReference>
<dbReference type="InterPro" id="IPR001453">
    <property type="entry name" value="MoaB/Mog_dom"/>
</dbReference>
<dbReference type="InterPro" id="IPR050101">
    <property type="entry name" value="CinA"/>
</dbReference>
<dbReference type="PANTHER" id="PTHR13939">
    <property type="entry name" value="NICOTINAMIDE-NUCLEOTIDE AMIDOHYDROLASE PNCC"/>
    <property type="match status" value="1"/>
</dbReference>
<dbReference type="Proteomes" id="UP000016887">
    <property type="component" value="Chromosome"/>
</dbReference>
<dbReference type="PANTHER" id="PTHR13939:SF0">
    <property type="entry name" value="NMN AMIDOHYDROLASE-LIKE PROTEIN YFAY"/>
    <property type="match status" value="1"/>
</dbReference>
<evidence type="ECO:0000259" key="2">
    <source>
        <dbReference type="SMART" id="SM00852"/>
    </source>
</evidence>
<gene>
    <name evidence="3" type="ORF">ACAM_1244</name>
</gene>
<dbReference type="HAMAP" id="MF_00226_A">
    <property type="entry name" value="CinA_A"/>
    <property type="match status" value="1"/>
</dbReference>
<evidence type="ECO:0000313" key="4">
    <source>
        <dbReference type="Proteomes" id="UP000016887"/>
    </source>
</evidence>
<dbReference type="KEGG" id="acj:ACAM_1244"/>
<evidence type="ECO:0000313" key="3">
    <source>
        <dbReference type="EMBL" id="BAN90713.1"/>
    </source>
</evidence>
<dbReference type="AlphaFoldDB" id="U3TFG0"/>
<dbReference type="SMART" id="SM00852">
    <property type="entry name" value="MoCF_biosynth"/>
    <property type="match status" value="1"/>
</dbReference>
<dbReference type="NCBIfam" id="TIGR00177">
    <property type="entry name" value="molyb_syn"/>
    <property type="match status" value="1"/>
</dbReference>
<comment type="similarity">
    <text evidence="1">Belongs to the CinA family.</text>
</comment>
<dbReference type="InterPro" id="IPR036425">
    <property type="entry name" value="MoaB/Mog-like_dom_sf"/>
</dbReference>